<sequence>MGTPRTRVAARTTAVVYVGLVAATGFVHALRGAPDGPTRVVLQCLTLPGYAVVLLLLLAAAAATGAGGADTGADVAPNVYGPMLVLTAAALVNVLALRGLCAFARRVRAEIRETREWRAARAGRVSRRGDGRA</sequence>
<protein>
    <recommendedName>
        <fullName evidence="4">Transmembrane protein</fullName>
    </recommendedName>
</protein>
<gene>
    <name evidence="2" type="ORF">FEF34_05480</name>
</gene>
<name>A0A5R9E0Y3_9ACTN</name>
<evidence type="ECO:0000256" key="1">
    <source>
        <dbReference type="SAM" id="Phobius"/>
    </source>
</evidence>
<accession>A0A5R9E0Y3</accession>
<keyword evidence="1" id="KW-0472">Membrane</keyword>
<feature type="transmembrane region" description="Helical" evidence="1">
    <location>
        <begin position="40"/>
        <end position="63"/>
    </location>
</feature>
<evidence type="ECO:0000313" key="3">
    <source>
        <dbReference type="Proteomes" id="UP000305921"/>
    </source>
</evidence>
<keyword evidence="1" id="KW-1133">Transmembrane helix</keyword>
<feature type="transmembrane region" description="Helical" evidence="1">
    <location>
        <begin position="14"/>
        <end position="33"/>
    </location>
</feature>
<evidence type="ECO:0000313" key="2">
    <source>
        <dbReference type="EMBL" id="TLQ42695.1"/>
    </source>
</evidence>
<dbReference type="AlphaFoldDB" id="A0A5R9E0Y3"/>
<keyword evidence="1" id="KW-0812">Transmembrane</keyword>
<keyword evidence="3" id="KW-1185">Reference proteome</keyword>
<reference evidence="2 3" key="1">
    <citation type="submission" date="2019-05" db="EMBL/GenBank/DDBJ databases">
        <title>Streptomyces marianii sp. nov., a novel marine actinomycete from southern coast of India.</title>
        <authorList>
            <person name="Iniyan A.M."/>
            <person name="Wink J."/>
            <person name="Ramprasad E."/>
            <person name="Ramana C.V."/>
            <person name="Bunk B."/>
            <person name="Sproer C."/>
            <person name="Joseph F.-J.R.S."/>
            <person name="Vincent S.G.P."/>
        </authorList>
    </citation>
    <scope>NUCLEOTIDE SEQUENCE [LARGE SCALE GENOMIC DNA]</scope>
    <source>
        <strain evidence="2 3">ICN19</strain>
    </source>
</reference>
<proteinExistence type="predicted"/>
<feature type="transmembrane region" description="Helical" evidence="1">
    <location>
        <begin position="83"/>
        <end position="104"/>
    </location>
</feature>
<evidence type="ECO:0008006" key="4">
    <source>
        <dbReference type="Google" id="ProtNLM"/>
    </source>
</evidence>
<dbReference type="RefSeq" id="WP_138052103.1">
    <property type="nucleotide sequence ID" value="NZ_VAWE01000001.1"/>
</dbReference>
<comment type="caution">
    <text evidence="2">The sequence shown here is derived from an EMBL/GenBank/DDBJ whole genome shotgun (WGS) entry which is preliminary data.</text>
</comment>
<organism evidence="2 3">
    <name type="scientific">Streptomyces marianii</name>
    <dbReference type="NCBI Taxonomy" id="1817406"/>
    <lineage>
        <taxon>Bacteria</taxon>
        <taxon>Bacillati</taxon>
        <taxon>Actinomycetota</taxon>
        <taxon>Actinomycetes</taxon>
        <taxon>Kitasatosporales</taxon>
        <taxon>Streptomycetaceae</taxon>
        <taxon>Streptomyces</taxon>
    </lineage>
</organism>
<dbReference type="EMBL" id="VAWE01000001">
    <property type="protein sequence ID" value="TLQ42695.1"/>
    <property type="molecule type" value="Genomic_DNA"/>
</dbReference>
<dbReference type="Proteomes" id="UP000305921">
    <property type="component" value="Unassembled WGS sequence"/>
</dbReference>